<name>A0A8F3E3S5_9VIRU</name>
<accession>A0A8F3E3S5</accession>
<proteinExistence type="predicted"/>
<organism evidence="4">
    <name type="scientific">Dermatophagoides pteronyssinus virus 5</name>
    <dbReference type="NCBI Taxonomy" id="2851132"/>
    <lineage>
        <taxon>Viruses</taxon>
        <taxon>Riboviria</taxon>
    </lineage>
</organism>
<evidence type="ECO:0000256" key="1">
    <source>
        <dbReference type="SAM" id="MobiDB-lite"/>
    </source>
</evidence>
<dbReference type="InterPro" id="IPR043646">
    <property type="entry name" value="Chropara_Vmeth_dom"/>
</dbReference>
<feature type="region of interest" description="Disordered" evidence="1">
    <location>
        <begin position="495"/>
        <end position="519"/>
    </location>
</feature>
<dbReference type="EMBL" id="MW355887">
    <property type="protein sequence ID" value="QWY79455.1"/>
    <property type="molecule type" value="Genomic_RNA"/>
</dbReference>
<evidence type="ECO:0000256" key="2">
    <source>
        <dbReference type="SAM" id="Phobius"/>
    </source>
</evidence>
<keyword evidence="2" id="KW-0472">Membrane</keyword>
<gene>
    <name evidence="4" type="ORF">DerpV5_gp2</name>
</gene>
<feature type="transmembrane region" description="Helical" evidence="2">
    <location>
        <begin position="42"/>
        <end position="66"/>
    </location>
</feature>
<keyword evidence="2" id="KW-0812">Transmembrane</keyword>
<protein>
    <recommendedName>
        <fullName evidence="3">Chroparavirus methyltransferase domain-containing protein</fullName>
    </recommendedName>
</protein>
<sequence>MDFTEPEHLSTVCRFARDYYPRFHVLPLPDLPPIPLYKLLTLLLNLSLFSFYSGFLLCIFATYLLYRKLRGYQAIRVINDSKGFDVNGLKDCFKHYISSDAYPRYVEGEHRRLAYQRKFVEKFAVEQLLDKFERFRDIGGSRTRWCEYAGRKHLCAFSMDAMDILRDEKSSGYFESCDSPGQNCPVRKDILAAILTHSDYYITPEELSEIITGPTFIINHDFENDRNLGAYMYTEVVGKKVVEKYKYECVANVGAGLVHMLPQGGTPYGPHPYNKWQSEGAIVGQNGACVYVRIGKYKDTCLYYAYPSCGEYDVVSRYNLARSTNAARHYIGRTELYFHPDKYVYGDYELPREIGDSVSHSMATVPRDVKYMPVLINLVSAKLRAAERNEASLNIAVLICSYLADHRSLDLPNSVLSGNPCEYGLIKRYVSKLKLHLWAPWIVGKKCADNVSKLTPWDFRRKYVAVYQKFTRLNAVRLTGRAVLKPFLTEVSAPDAFGDQAPEHDSGSDDSEYGYESGDESVESCRSYSSVPSQLGVDTFNHVLPSTELEPGSPCEVPPSGEQSEGECDTGESNDVAPRGARVIAIDVDDARQGVVINWDGELHTVRVDEAVQKILPHAIKVDCSEFVGFTQQVVSKLYECKPVELDWSALQLLWYHAFYYSKSPISFVRMGCNFRSYTLAEGVRPGTFTFRHMGYEISAETPNATQESVRQPRQPFYNKKGRCRQKFPKNRNIH</sequence>
<evidence type="ECO:0000259" key="3">
    <source>
        <dbReference type="Pfam" id="PF19223"/>
    </source>
</evidence>
<evidence type="ECO:0000313" key="4">
    <source>
        <dbReference type="EMBL" id="QWY79455.1"/>
    </source>
</evidence>
<feature type="compositionally biased region" description="Acidic residues" evidence="1">
    <location>
        <begin position="508"/>
        <end position="519"/>
    </location>
</feature>
<feature type="domain" description="Chroparavirus methyltransferase" evidence="3">
    <location>
        <begin position="107"/>
        <end position="420"/>
    </location>
</feature>
<keyword evidence="2" id="KW-1133">Transmembrane helix</keyword>
<feature type="region of interest" description="Disordered" evidence="1">
    <location>
        <begin position="548"/>
        <end position="575"/>
    </location>
</feature>
<reference evidence="4" key="1">
    <citation type="journal article" date="2021" name="Allergy">
        <title>RNA viruses in the house dust mite Dermatophagoides pteronyssinus, detection in environmental samples and in commercial allergen extracts used for in vivo diagnosis.</title>
        <authorList>
            <person name="Vidal-Quist J.C."/>
            <person name="Vidal C."/>
            <person name="Escolar F."/>
            <person name="Lambrecht B.N."/>
            <person name="Rombauts S."/>
            <person name="Hernandez-Crespo P."/>
        </authorList>
    </citation>
    <scope>NUCLEOTIDE SEQUENCE</scope>
</reference>
<dbReference type="Pfam" id="PF19223">
    <property type="entry name" value="Chropara_Vmeth"/>
    <property type="match status" value="1"/>
</dbReference>